<evidence type="ECO:0000256" key="4">
    <source>
        <dbReference type="SAM" id="SignalP"/>
    </source>
</evidence>
<evidence type="ECO:0000256" key="2">
    <source>
        <dbReference type="SAM" id="Coils"/>
    </source>
</evidence>
<feature type="signal peptide" evidence="4">
    <location>
        <begin position="1"/>
        <end position="26"/>
    </location>
</feature>
<dbReference type="PANTHER" id="PTHR21666:SF270">
    <property type="entry name" value="MUREIN HYDROLASE ACTIVATOR ENVC"/>
    <property type="match status" value="1"/>
</dbReference>
<dbReference type="PANTHER" id="PTHR21666">
    <property type="entry name" value="PEPTIDASE-RELATED"/>
    <property type="match status" value="1"/>
</dbReference>
<evidence type="ECO:0000313" key="7">
    <source>
        <dbReference type="EMBL" id="MBC3797110.1"/>
    </source>
</evidence>
<dbReference type="InterPro" id="IPR016047">
    <property type="entry name" value="M23ase_b-sheet_dom"/>
</dbReference>
<evidence type="ECO:0000313" key="8">
    <source>
        <dbReference type="Proteomes" id="UP000653358"/>
    </source>
</evidence>
<protein>
    <submittedName>
        <fullName evidence="7">Peptidoglycan DD-metalloendopeptidase family protein</fullName>
    </submittedName>
</protein>
<keyword evidence="2" id="KW-0175">Coiled coil</keyword>
<comment type="caution">
    <text evidence="7">The sequence shown here is derived from an EMBL/GenBank/DDBJ whole genome shotgun (WGS) entry which is preliminary data.</text>
</comment>
<evidence type="ECO:0000259" key="5">
    <source>
        <dbReference type="Pfam" id="PF01551"/>
    </source>
</evidence>
<accession>A0ABR6WLR4</accession>
<dbReference type="Proteomes" id="UP000653358">
    <property type="component" value="Unassembled WGS sequence"/>
</dbReference>
<dbReference type="EMBL" id="WJBB01000008">
    <property type="protein sequence ID" value="MBC3797110.1"/>
    <property type="molecule type" value="Genomic_DNA"/>
</dbReference>
<feature type="domain" description="M23ase beta-sheet core" evidence="5">
    <location>
        <begin position="328"/>
        <end position="422"/>
    </location>
</feature>
<feature type="domain" description="Peptidoglycan hydrolase PcsB coiled-coil" evidence="6">
    <location>
        <begin position="100"/>
        <end position="169"/>
    </location>
</feature>
<organism evidence="7 8">
    <name type="scientific">Acetobacterium tundrae</name>
    <dbReference type="NCBI Taxonomy" id="132932"/>
    <lineage>
        <taxon>Bacteria</taxon>
        <taxon>Bacillati</taxon>
        <taxon>Bacillota</taxon>
        <taxon>Clostridia</taxon>
        <taxon>Eubacteriales</taxon>
        <taxon>Eubacteriaceae</taxon>
        <taxon>Acetobacterium</taxon>
    </lineage>
</organism>
<dbReference type="Pfam" id="PF24568">
    <property type="entry name" value="CC_PcsB"/>
    <property type="match status" value="1"/>
</dbReference>
<dbReference type="SUPFAM" id="SSF51261">
    <property type="entry name" value="Duplicated hybrid motif"/>
    <property type="match status" value="1"/>
</dbReference>
<dbReference type="Gene3D" id="2.70.70.10">
    <property type="entry name" value="Glucose Permease (Domain IIA)"/>
    <property type="match status" value="1"/>
</dbReference>
<evidence type="ECO:0000256" key="1">
    <source>
        <dbReference type="ARBA" id="ARBA00022729"/>
    </source>
</evidence>
<feature type="coiled-coil region" evidence="2">
    <location>
        <begin position="183"/>
        <end position="218"/>
    </location>
</feature>
<dbReference type="InterPro" id="IPR011055">
    <property type="entry name" value="Dup_hybrid_motif"/>
</dbReference>
<keyword evidence="8" id="KW-1185">Reference proteome</keyword>
<dbReference type="Gene3D" id="6.10.250.3150">
    <property type="match status" value="1"/>
</dbReference>
<dbReference type="CDD" id="cd12797">
    <property type="entry name" value="M23_peptidase"/>
    <property type="match status" value="1"/>
</dbReference>
<dbReference type="Pfam" id="PF01551">
    <property type="entry name" value="Peptidase_M23"/>
    <property type="match status" value="1"/>
</dbReference>
<name>A0ABR6WLR4_9FIRM</name>
<sequence length="426" mass="45011">MKKQKIISGIITGSLVLAFLAVPVNATSLTDQLAQSNARQADAKYQVDMTQNTIDGIQTEISKVNTEVSQISSQIDSINTDISALEANITKTQEELAIAQAKKTEQEAAMSERVRTMYMYGNGSVIEFLFSSTDFSDFVTKLDMSRYIIQADQDSLNALAETEKVIDEKEQSIQADQLATVEKKSEQEAALSQQEDVKAQENQLLAQNQTQLTQYQDEVNAEATTSSDIENQIQAYYAAQAAQAAQVAQNNTANNGATDNSSSGSDNTGNSSGDGANESDGGNTGSSDNSGSTTPPSYSSGYQWPINGEITSPFGYRDDPNDPGSSEFHAGVDIGASTGTPVPCMGNGTIISAGWNGGYGNCVIVDVGNGLAAVYGHLSAIYVSSGDSVNIGQTIGAVGSTGDATGPHLHFEIRLSGTPVNPYNYF</sequence>
<dbReference type="InterPro" id="IPR057309">
    <property type="entry name" value="PcsB_CC"/>
</dbReference>
<reference evidence="7 8" key="1">
    <citation type="journal article" date="2020" name="mSystems">
        <title>Defining Genomic and Predicted Metabolic Features of the Acetobacterium Genus.</title>
        <authorList>
            <person name="Ross D.E."/>
            <person name="Marshall C.W."/>
            <person name="Gulliver D."/>
            <person name="May H.D."/>
            <person name="Norman R.S."/>
        </authorList>
    </citation>
    <scope>NUCLEOTIDE SEQUENCE [LARGE SCALE GENOMIC DNA]</scope>
    <source>
        <strain evidence="7 8">DSM 9173</strain>
    </source>
</reference>
<keyword evidence="1 4" id="KW-0732">Signal</keyword>
<feature type="chain" id="PRO_5045281731" evidence="4">
    <location>
        <begin position="27"/>
        <end position="426"/>
    </location>
</feature>
<feature type="region of interest" description="Disordered" evidence="3">
    <location>
        <begin position="252"/>
        <end position="328"/>
    </location>
</feature>
<feature type="compositionally biased region" description="Low complexity" evidence="3">
    <location>
        <begin position="252"/>
        <end position="302"/>
    </location>
</feature>
<evidence type="ECO:0000256" key="3">
    <source>
        <dbReference type="SAM" id="MobiDB-lite"/>
    </source>
</evidence>
<gene>
    <name evidence="7" type="ORF">GH807_08625</name>
</gene>
<proteinExistence type="predicted"/>
<dbReference type="RefSeq" id="WP_148604449.1">
    <property type="nucleotide sequence ID" value="NZ_RXYB01000014.1"/>
</dbReference>
<feature type="coiled-coil region" evidence="2">
    <location>
        <begin position="75"/>
        <end position="109"/>
    </location>
</feature>
<dbReference type="InterPro" id="IPR050570">
    <property type="entry name" value="Cell_wall_metabolism_enzyme"/>
</dbReference>
<evidence type="ECO:0000259" key="6">
    <source>
        <dbReference type="Pfam" id="PF24568"/>
    </source>
</evidence>